<reference evidence="2" key="1">
    <citation type="submission" date="2019-11" db="EMBL/GenBank/DDBJ databases">
        <title>Microbial mats filling the niche in hypersaline microbial mats.</title>
        <authorList>
            <person name="Wong H.L."/>
            <person name="Macleod F.I."/>
            <person name="White R.A. III"/>
            <person name="Burns B.P."/>
        </authorList>
    </citation>
    <scope>NUCLEOTIDE SEQUENCE</scope>
    <source>
        <strain evidence="2">Bin_327</strain>
    </source>
</reference>
<gene>
    <name evidence="2" type="ORF">GF359_04910</name>
</gene>
<dbReference type="Proteomes" id="UP000630660">
    <property type="component" value="Unassembled WGS sequence"/>
</dbReference>
<keyword evidence="2" id="KW-0031">Aminopeptidase</keyword>
<dbReference type="InterPro" id="IPR058739">
    <property type="entry name" value="NicX"/>
</dbReference>
<proteinExistence type="predicted"/>
<dbReference type="Pfam" id="PF26233">
    <property type="entry name" value="NicX"/>
    <property type="match status" value="1"/>
</dbReference>
<dbReference type="GO" id="GO:0004177">
    <property type="term" value="F:aminopeptidase activity"/>
    <property type="evidence" value="ECO:0007669"/>
    <property type="project" value="UniProtKB-KW"/>
</dbReference>
<dbReference type="PANTHER" id="PTHR34448:SF1">
    <property type="entry name" value="BLL6088 PROTEIN"/>
    <property type="match status" value="1"/>
</dbReference>
<dbReference type="AlphaFoldDB" id="A0A9D5K9D4"/>
<organism evidence="2 3">
    <name type="scientific">candidate division WOR-3 bacterium</name>
    <dbReference type="NCBI Taxonomy" id="2052148"/>
    <lineage>
        <taxon>Bacteria</taxon>
        <taxon>Bacteria division WOR-3</taxon>
    </lineage>
</organism>
<dbReference type="GO" id="GO:0006508">
    <property type="term" value="P:proteolysis"/>
    <property type="evidence" value="ECO:0007669"/>
    <property type="project" value="InterPro"/>
</dbReference>
<comment type="caution">
    <text evidence="2">The sequence shown here is derived from an EMBL/GenBank/DDBJ whole genome shotgun (WGS) entry which is preliminary data.</text>
</comment>
<sequence>MTGYLKGIRNIVDSCLGVKKGDRSVVICDRPKRKIGADLFDYLVKTGADATLCEIIPRRQHGEEPPKYVAELLRQTDVFLIPASKSMTHTHARKQAIEKGARGATLPDVTEDMISRTMAADYKGIEKRTRKLAKIMAGAKRVHITTASGTDVEIVTEGREFFLDTGVLTKPGAFSNLPAGEIYIAPLEGKSNGIVVFDASFSGIGMLSQPITIEIENGRAARIKGDRGKLARMLDAPGKKGRNLAELGIGTNDRAKITGNVLEDEKVMGTIHLAFGDNSTFGGKVKVDVHLDGMVLKPNVVADGREIMKNGRHML</sequence>
<evidence type="ECO:0000256" key="1">
    <source>
        <dbReference type="ARBA" id="ARBA00022723"/>
    </source>
</evidence>
<evidence type="ECO:0000313" key="2">
    <source>
        <dbReference type="EMBL" id="MBD3364535.1"/>
    </source>
</evidence>
<dbReference type="InterPro" id="IPR052170">
    <property type="entry name" value="M29_Exopeptidase"/>
</dbReference>
<protein>
    <submittedName>
        <fullName evidence="2">Aminopeptidase</fullName>
    </submittedName>
</protein>
<keyword evidence="1" id="KW-0479">Metal-binding</keyword>
<keyword evidence="2" id="KW-0645">Protease</keyword>
<name>A0A9D5K9D4_UNCW3</name>
<dbReference type="SUPFAM" id="SSF144052">
    <property type="entry name" value="Thermophilic metalloprotease-like"/>
    <property type="match status" value="1"/>
</dbReference>
<evidence type="ECO:0000313" key="3">
    <source>
        <dbReference type="Proteomes" id="UP000630660"/>
    </source>
</evidence>
<accession>A0A9D5K9D4</accession>
<dbReference type="PANTHER" id="PTHR34448">
    <property type="entry name" value="AMINOPEPTIDASE"/>
    <property type="match status" value="1"/>
</dbReference>
<dbReference type="GO" id="GO:0046872">
    <property type="term" value="F:metal ion binding"/>
    <property type="evidence" value="ECO:0007669"/>
    <property type="project" value="UniProtKB-KW"/>
</dbReference>
<keyword evidence="2" id="KW-0378">Hydrolase</keyword>
<dbReference type="EMBL" id="WJKJ01000159">
    <property type="protein sequence ID" value="MBD3364535.1"/>
    <property type="molecule type" value="Genomic_DNA"/>
</dbReference>